<dbReference type="Proteomes" id="UP000265816">
    <property type="component" value="Unassembled WGS sequence"/>
</dbReference>
<keyword evidence="2" id="KW-0560">Oxidoreductase</keyword>
<dbReference type="GO" id="GO:0004497">
    <property type="term" value="F:monooxygenase activity"/>
    <property type="evidence" value="ECO:0007669"/>
    <property type="project" value="UniProtKB-KW"/>
</dbReference>
<dbReference type="AlphaFoldDB" id="A0A398BCL0"/>
<keyword evidence="1" id="KW-0472">Membrane</keyword>
<comment type="caution">
    <text evidence="2">The sequence shown here is derived from an EMBL/GenBank/DDBJ whole genome shotgun (WGS) entry which is preliminary data.</text>
</comment>
<feature type="transmembrane region" description="Helical" evidence="1">
    <location>
        <begin position="187"/>
        <end position="209"/>
    </location>
</feature>
<keyword evidence="2" id="KW-0503">Monooxygenase</keyword>
<dbReference type="OrthoDB" id="875405at2"/>
<sequence length="349" mass="39663">MEIIQKGKNIWLLMFGLVLLSNLALYHTAFGKSVVLTEPNAVVLGSLFDLILVLPVLFMMYKRKFSVKLAICLSAGGCVAARLLIPVDYVQPFTAATSAGIAVEMALVLLEIFLILTFFRNIPKILKEVSYSALPVVFSFPQAVDHYVKNKAIVNLLCSESLMFYYAFFSWKKNTPNGITLYKKSSYIAFQIMLIHAIIIETLGIHWWLHEKAMIVSIILLVFNVYSVFFLLADIQSLRLNPIHISDQSMYLSFGLQKRAEINFAYIEKLEDNPESLQQKLSKDTLVFVAQDFEQVYPDMILHMKKPVKAILFMGIEREYSKIALRSDQSAELKHAVLEGIRKCAISEE</sequence>
<feature type="transmembrane region" description="Helical" evidence="1">
    <location>
        <begin position="215"/>
        <end position="233"/>
    </location>
</feature>
<evidence type="ECO:0000256" key="1">
    <source>
        <dbReference type="SAM" id="Phobius"/>
    </source>
</evidence>
<evidence type="ECO:0000313" key="3">
    <source>
        <dbReference type="Proteomes" id="UP000265816"/>
    </source>
</evidence>
<feature type="transmembrane region" description="Helical" evidence="1">
    <location>
        <begin position="41"/>
        <end position="60"/>
    </location>
</feature>
<feature type="transmembrane region" description="Helical" evidence="1">
    <location>
        <begin position="67"/>
        <end position="85"/>
    </location>
</feature>
<evidence type="ECO:0000313" key="2">
    <source>
        <dbReference type="EMBL" id="RID85550.1"/>
    </source>
</evidence>
<protein>
    <submittedName>
        <fullName evidence="2">Beta-carotene 15,15'-monooxygenase</fullName>
    </submittedName>
</protein>
<keyword evidence="3" id="KW-1185">Reference proteome</keyword>
<organism evidence="2 3">
    <name type="scientific">Mesobacillus zeae</name>
    <dbReference type="NCBI Taxonomy" id="1917180"/>
    <lineage>
        <taxon>Bacteria</taxon>
        <taxon>Bacillati</taxon>
        <taxon>Bacillota</taxon>
        <taxon>Bacilli</taxon>
        <taxon>Bacillales</taxon>
        <taxon>Bacillaceae</taxon>
        <taxon>Mesobacillus</taxon>
    </lineage>
</organism>
<feature type="transmembrane region" description="Helical" evidence="1">
    <location>
        <begin position="97"/>
        <end position="119"/>
    </location>
</feature>
<name>A0A398BCL0_9BACI</name>
<keyword evidence="1" id="KW-0812">Transmembrane</keyword>
<proteinExistence type="predicted"/>
<feature type="transmembrane region" description="Helical" evidence="1">
    <location>
        <begin position="12"/>
        <end position="29"/>
    </location>
</feature>
<accession>A0A398BCL0</accession>
<dbReference type="RefSeq" id="WP_119112403.1">
    <property type="nucleotide sequence ID" value="NZ_CBCSEO010000002.1"/>
</dbReference>
<dbReference type="EMBL" id="QWVT01000015">
    <property type="protein sequence ID" value="RID85550.1"/>
    <property type="molecule type" value="Genomic_DNA"/>
</dbReference>
<reference evidence="2 3" key="1">
    <citation type="submission" date="2018-08" db="EMBL/GenBank/DDBJ databases">
        <title>Bacillus jemisoniae sp. nov., Bacillus chryseoplanitiae sp. nov., Bacillus resnikiae sp. nov., and Bacillus frankliniae sp. nov., isolated from Viking spacecraft and associated surfaces.</title>
        <authorList>
            <person name="Seuylemezian A."/>
            <person name="Vaishampayan P."/>
        </authorList>
    </citation>
    <scope>NUCLEOTIDE SEQUENCE [LARGE SCALE GENOMIC DNA]</scope>
    <source>
        <strain evidence="2 3">JJ-247</strain>
    </source>
</reference>
<keyword evidence="1" id="KW-1133">Transmembrane helix</keyword>
<gene>
    <name evidence="2" type="ORF">D1970_08235</name>
</gene>